<dbReference type="AlphaFoldDB" id="A0A0A9E4C0"/>
<accession>A0A0A9E4C0</accession>
<proteinExistence type="predicted"/>
<name>A0A0A9E4C0_ARUDO</name>
<reference evidence="1" key="1">
    <citation type="submission" date="2014-09" db="EMBL/GenBank/DDBJ databases">
        <authorList>
            <person name="Magalhaes I.L.F."/>
            <person name="Oliveira U."/>
            <person name="Santos F.R."/>
            <person name="Vidigal T.H.D.A."/>
            <person name="Brescovit A.D."/>
            <person name="Santos A.J."/>
        </authorList>
    </citation>
    <scope>NUCLEOTIDE SEQUENCE</scope>
    <source>
        <tissue evidence="1">Shoot tissue taken approximately 20 cm above the soil surface</tissue>
    </source>
</reference>
<reference evidence="1" key="2">
    <citation type="journal article" date="2015" name="Data Brief">
        <title>Shoot transcriptome of the giant reed, Arundo donax.</title>
        <authorList>
            <person name="Barrero R.A."/>
            <person name="Guerrero F.D."/>
            <person name="Moolhuijzen P."/>
            <person name="Goolsby J.A."/>
            <person name="Tidwell J."/>
            <person name="Bellgard S.E."/>
            <person name="Bellgard M.I."/>
        </authorList>
    </citation>
    <scope>NUCLEOTIDE SEQUENCE</scope>
    <source>
        <tissue evidence="1">Shoot tissue taken approximately 20 cm above the soil surface</tissue>
    </source>
</reference>
<sequence>MLSSTLSMIVVQHSALRREEGLRVYWCLFHLQHGGNMIINRKKGLKNGNYWTRA</sequence>
<protein>
    <submittedName>
        <fullName evidence="1">LIN2</fullName>
    </submittedName>
</protein>
<organism evidence="1">
    <name type="scientific">Arundo donax</name>
    <name type="common">Giant reed</name>
    <name type="synonym">Donax arundinaceus</name>
    <dbReference type="NCBI Taxonomy" id="35708"/>
    <lineage>
        <taxon>Eukaryota</taxon>
        <taxon>Viridiplantae</taxon>
        <taxon>Streptophyta</taxon>
        <taxon>Embryophyta</taxon>
        <taxon>Tracheophyta</taxon>
        <taxon>Spermatophyta</taxon>
        <taxon>Magnoliopsida</taxon>
        <taxon>Liliopsida</taxon>
        <taxon>Poales</taxon>
        <taxon>Poaceae</taxon>
        <taxon>PACMAD clade</taxon>
        <taxon>Arundinoideae</taxon>
        <taxon>Arundineae</taxon>
        <taxon>Arundo</taxon>
    </lineage>
</organism>
<evidence type="ECO:0000313" key="1">
    <source>
        <dbReference type="EMBL" id="JAD94921.1"/>
    </source>
</evidence>
<dbReference type="EMBL" id="GBRH01202974">
    <property type="protein sequence ID" value="JAD94921.1"/>
    <property type="molecule type" value="Transcribed_RNA"/>
</dbReference>